<evidence type="ECO:0008006" key="4">
    <source>
        <dbReference type="Google" id="ProtNLM"/>
    </source>
</evidence>
<feature type="transmembrane region" description="Helical" evidence="1">
    <location>
        <begin position="12"/>
        <end position="32"/>
    </location>
</feature>
<dbReference type="InterPro" id="IPR032092">
    <property type="entry name" value="PilW"/>
</dbReference>
<organism evidence="2 3">
    <name type="scientific">Acidovorax kalamii</name>
    <dbReference type="NCBI Taxonomy" id="2004485"/>
    <lineage>
        <taxon>Bacteria</taxon>
        <taxon>Pseudomonadati</taxon>
        <taxon>Pseudomonadota</taxon>
        <taxon>Betaproteobacteria</taxon>
        <taxon>Burkholderiales</taxon>
        <taxon>Comamonadaceae</taxon>
        <taxon>Acidovorax</taxon>
    </lineage>
</organism>
<evidence type="ECO:0000313" key="3">
    <source>
        <dbReference type="Proteomes" id="UP000215441"/>
    </source>
</evidence>
<dbReference type="Pfam" id="PF16074">
    <property type="entry name" value="PilW"/>
    <property type="match status" value="1"/>
</dbReference>
<dbReference type="InterPro" id="IPR012902">
    <property type="entry name" value="N_methyl_site"/>
</dbReference>
<keyword evidence="1" id="KW-1133">Transmembrane helix</keyword>
<dbReference type="OrthoDB" id="8752043at2"/>
<accession>A0A235EUT7</accession>
<dbReference type="GO" id="GO:0043683">
    <property type="term" value="P:type IV pilus assembly"/>
    <property type="evidence" value="ECO:0007669"/>
    <property type="project" value="InterPro"/>
</dbReference>
<evidence type="ECO:0000313" key="2">
    <source>
        <dbReference type="EMBL" id="OYD52175.1"/>
    </source>
</evidence>
<protein>
    <recommendedName>
        <fullName evidence="4">Prepilin-type cleavage/methylation domain-containing protein</fullName>
    </recommendedName>
</protein>
<dbReference type="EMBL" id="NOIG01000001">
    <property type="protein sequence ID" value="OYD52175.1"/>
    <property type="molecule type" value="Genomic_DNA"/>
</dbReference>
<keyword evidence="3" id="KW-1185">Reference proteome</keyword>
<dbReference type="AlphaFoldDB" id="A0A235EUT7"/>
<dbReference type="Pfam" id="PF07963">
    <property type="entry name" value="N_methyl"/>
    <property type="match status" value="1"/>
</dbReference>
<gene>
    <name evidence="2" type="ORF">CBY09_01410</name>
</gene>
<sequence>MPRQRGVTLVELMVGIAIGLLVVAVAVGALMASRGVSGTVSEATSLQQQASYAFRVIGQQIRQAGSLELSLSPSVAPVASDANAAMAPVAFDPPDPTGVRPPFSRASSTLVADAVPSFTLGYQNYIETVTPPAPASIPVSSSLLRDCLGQNPALAASGSLGTTPVLSSKFQRNTSTNELTCVGSGGTSQPIIGNVTDMQVRYVQQAPNTTNLQYLAASAVIANAASAAGTWTNVYAVEVCLELTGTEPAPTAGATYTNCSGVATTYGDRLKMVFRNIYQIRSQGQV</sequence>
<comment type="caution">
    <text evidence="2">The sequence shown here is derived from an EMBL/GenBank/DDBJ whole genome shotgun (WGS) entry which is preliminary data.</text>
</comment>
<name>A0A235EUT7_9BURK</name>
<keyword evidence="1" id="KW-0812">Transmembrane</keyword>
<dbReference type="NCBIfam" id="TIGR02532">
    <property type="entry name" value="IV_pilin_GFxxxE"/>
    <property type="match status" value="1"/>
</dbReference>
<proteinExistence type="predicted"/>
<keyword evidence="1" id="KW-0472">Membrane</keyword>
<dbReference type="PROSITE" id="PS00409">
    <property type="entry name" value="PROKAR_NTER_METHYL"/>
    <property type="match status" value="1"/>
</dbReference>
<evidence type="ECO:0000256" key="1">
    <source>
        <dbReference type="SAM" id="Phobius"/>
    </source>
</evidence>
<reference evidence="2 3" key="1">
    <citation type="submission" date="2017-07" db="EMBL/GenBank/DDBJ databases">
        <title>Acidovorax KNDSW TSA 6 genome sequence and assembly.</title>
        <authorList>
            <person name="Mayilraj S."/>
        </authorList>
    </citation>
    <scope>NUCLEOTIDE SEQUENCE [LARGE SCALE GENOMIC DNA]</scope>
    <source>
        <strain evidence="2 3">KNDSW-TSA6</strain>
    </source>
</reference>
<dbReference type="Proteomes" id="UP000215441">
    <property type="component" value="Unassembled WGS sequence"/>
</dbReference>